<dbReference type="InterPro" id="IPR049455">
    <property type="entry name" value="ASH2-like_PHD"/>
</dbReference>
<name>A0A6I9YWY5_9SAUR</name>
<dbReference type="GO" id="GO:0048188">
    <property type="term" value="C:Set1C/COMPASS complex"/>
    <property type="evidence" value="ECO:0007669"/>
    <property type="project" value="InterPro"/>
</dbReference>
<keyword evidence="11" id="KW-0539">Nucleus</keyword>
<proteinExistence type="predicted"/>
<dbReference type="GO" id="GO:0000976">
    <property type="term" value="F:transcription cis-regulatory region binding"/>
    <property type="evidence" value="ECO:0007669"/>
    <property type="project" value="TreeGrafter"/>
</dbReference>
<dbReference type="PANTHER" id="PTHR10598">
    <property type="entry name" value="SET1/ASH2 HISTONE METHYLTRANSFERASE COMPLEX SUBUNIT ASH2"/>
    <property type="match status" value="1"/>
</dbReference>
<dbReference type="SUPFAM" id="SSF49899">
    <property type="entry name" value="Concanavalin A-like lectins/glucanases"/>
    <property type="match status" value="1"/>
</dbReference>
<sequence>MASAGVGASVPEDGGEGEATPPAVPEPMAAEAAGSTEQGTGDSETGGDASLADVTATMETESSSGKDALEGVGDGSEVMDNQASSVDEDNGRQLGEIELQCGICTKWFTAETFGIDTTSCLPFMTNYSFHCNICHHSGNTYFLRKQANLKEMCLSALANLTWQSRTQDEHPKTMFSKDKDIIPFIDKYWECMTTRQRPGKMTWPNNIVKTMCKERDVFLVKEHPDPGSKDPEEDYPKFGLLDQDLANIGPAYDNQKQSTTVSTSGNLNGGASLGGSLVPGTSGKGRGAKRKQQEGGTTGTAKKTRSDPLFSAQRLPPHGYPLEHPFNKDGYRYILAEPDPHAPDPEKLELDCWAGKPIPGDLYRACLYERVLLALHDRAPQLKISDDRLTVIGEKGYSMVRASHGVRKGAWYFEISVDEMPPDTAARLGWSQPLGNLQAPLGYDKFSYSWRSKKGTKFHQSIGKHYSSGYGQGDVLGFFVSLPEDTETAKSLPDTYKDKALIKFKSYLYFEEKDFVDKAEKSLKQALGSQIIFYKNGASQGVAYRDIFEGVYFPAVSLYKGCTVCRS</sequence>
<dbReference type="CDD" id="cd12872">
    <property type="entry name" value="SPRY_Ash2"/>
    <property type="match status" value="1"/>
</dbReference>
<evidence type="ECO:0000256" key="3">
    <source>
        <dbReference type="ARBA" id="ARBA00022553"/>
    </source>
</evidence>
<feature type="region of interest" description="Disordered" evidence="15">
    <location>
        <begin position="250"/>
        <end position="310"/>
    </location>
</feature>
<dbReference type="RefSeq" id="XP_013928544.1">
    <property type="nucleotide sequence ID" value="XM_014073069.1"/>
</dbReference>
<evidence type="ECO:0000259" key="16">
    <source>
        <dbReference type="PROSITE" id="PS50188"/>
    </source>
</evidence>
<keyword evidence="4" id="KW-0479">Metal-binding</keyword>
<dbReference type="InterPro" id="IPR001870">
    <property type="entry name" value="B30.2/SPRY"/>
</dbReference>
<dbReference type="GO" id="GO:0071339">
    <property type="term" value="C:MLL1 complex"/>
    <property type="evidence" value="ECO:0007669"/>
    <property type="project" value="UniProtKB-ARBA"/>
</dbReference>
<evidence type="ECO:0000256" key="14">
    <source>
        <dbReference type="ARBA" id="ARBA00075872"/>
    </source>
</evidence>
<dbReference type="GO" id="GO:0008270">
    <property type="term" value="F:zinc ion binding"/>
    <property type="evidence" value="ECO:0007669"/>
    <property type="project" value="UniProtKB-KW"/>
</dbReference>
<keyword evidence="6" id="KW-0862">Zinc</keyword>
<evidence type="ECO:0000256" key="5">
    <source>
        <dbReference type="ARBA" id="ARBA00022771"/>
    </source>
</evidence>
<dbReference type="FunFam" id="3.90.980.20:FF:000002">
    <property type="entry name" value="Ash2 like, histone lysine methyltransferase complex subunit"/>
    <property type="match status" value="1"/>
</dbReference>
<evidence type="ECO:0000313" key="17">
    <source>
        <dbReference type="Proteomes" id="UP000504617"/>
    </source>
</evidence>
<dbReference type="CDD" id="cd15583">
    <property type="entry name" value="PHD_ash2p_like"/>
    <property type="match status" value="1"/>
</dbReference>
<evidence type="ECO:0000256" key="7">
    <source>
        <dbReference type="ARBA" id="ARBA00022853"/>
    </source>
</evidence>
<dbReference type="AlphaFoldDB" id="A0A6I9YWY5"/>
<dbReference type="PANTHER" id="PTHR10598:SF0">
    <property type="entry name" value="SET1_ASH2 HISTONE METHYLTRANSFERASE COMPLEX SUBUNIT ASH2"/>
    <property type="match status" value="1"/>
</dbReference>
<evidence type="ECO:0000256" key="6">
    <source>
        <dbReference type="ARBA" id="ARBA00022833"/>
    </source>
</evidence>
<evidence type="ECO:0000256" key="9">
    <source>
        <dbReference type="ARBA" id="ARBA00023125"/>
    </source>
</evidence>
<keyword evidence="2" id="KW-0488">Methylation</keyword>
<evidence type="ECO:0000256" key="13">
    <source>
        <dbReference type="ARBA" id="ARBA00068996"/>
    </source>
</evidence>
<organism evidence="17 18">
    <name type="scientific">Thamnophis sirtalis</name>
    <dbReference type="NCBI Taxonomy" id="35019"/>
    <lineage>
        <taxon>Eukaryota</taxon>
        <taxon>Metazoa</taxon>
        <taxon>Chordata</taxon>
        <taxon>Craniata</taxon>
        <taxon>Vertebrata</taxon>
        <taxon>Euteleostomi</taxon>
        <taxon>Lepidosauria</taxon>
        <taxon>Squamata</taxon>
        <taxon>Bifurcata</taxon>
        <taxon>Unidentata</taxon>
        <taxon>Episquamata</taxon>
        <taxon>Toxicofera</taxon>
        <taxon>Serpentes</taxon>
        <taxon>Colubroidea</taxon>
        <taxon>Colubridae</taxon>
        <taxon>Natricinae</taxon>
        <taxon>Thamnophis</taxon>
    </lineage>
</organism>
<evidence type="ECO:0000256" key="4">
    <source>
        <dbReference type="ARBA" id="ARBA00022723"/>
    </source>
</evidence>
<dbReference type="InterPro" id="IPR037353">
    <property type="entry name" value="ASH2"/>
</dbReference>
<evidence type="ECO:0000256" key="8">
    <source>
        <dbReference type="ARBA" id="ARBA00023015"/>
    </source>
</evidence>
<keyword evidence="3" id="KW-0597">Phosphoprotein</keyword>
<keyword evidence="5" id="KW-0863">Zinc-finger</keyword>
<comment type="subcellular location">
    <subcellularLocation>
        <location evidence="1">Nucleus</location>
    </subcellularLocation>
</comment>
<dbReference type="GO" id="GO:0006325">
    <property type="term" value="P:chromatin organization"/>
    <property type="evidence" value="ECO:0007669"/>
    <property type="project" value="UniProtKB-KW"/>
</dbReference>
<dbReference type="InterPro" id="IPR043136">
    <property type="entry name" value="B30.2/SPRY_sf"/>
</dbReference>
<dbReference type="Gene3D" id="3.90.980.20">
    <property type="match status" value="1"/>
</dbReference>
<feature type="compositionally biased region" description="Polar residues" evidence="15">
    <location>
        <begin position="254"/>
        <end position="263"/>
    </location>
</feature>
<dbReference type="PROSITE" id="PS50188">
    <property type="entry name" value="B302_SPRY"/>
    <property type="match status" value="1"/>
</dbReference>
<dbReference type="SMART" id="SM00449">
    <property type="entry name" value="SPRY"/>
    <property type="match status" value="1"/>
</dbReference>
<dbReference type="KEGG" id="tsr:106554412"/>
<feature type="region of interest" description="Disordered" evidence="15">
    <location>
        <begin position="1"/>
        <end position="91"/>
    </location>
</feature>
<dbReference type="Proteomes" id="UP000504617">
    <property type="component" value="Unplaced"/>
</dbReference>
<keyword evidence="9" id="KW-0238">DNA-binding</keyword>
<dbReference type="InterPro" id="IPR013320">
    <property type="entry name" value="ConA-like_dom_sf"/>
</dbReference>
<dbReference type="Pfam" id="PF00622">
    <property type="entry name" value="SPRY"/>
    <property type="match status" value="1"/>
</dbReference>
<comment type="function">
    <text evidence="12">Transcriptional regulator. Component or associated component of some histone methyltransferase complexes which regulates transcription through recruitment of those complexes to gene promoters. Component of the Set1/Ash2 histone methyltransferase (HMT) complex, a complex that specifically methylates 'Lys-4' of histone H3, but not if the neighboring 'Lys-9' residue is already methylated. As part of the MLL1/MLL complex it is involved in methylation and dimethylation at 'Lys-4' of histone H3. May play a role in hematopoiesis. In association with RBBP5 and WDR5, stimulates the histone methyltransferase activities of KMT2A, KMT2B, KMT2C, KMT2D, SETD1A and SETD1B.</text>
</comment>
<protein>
    <recommendedName>
        <fullName evidence="13">Set1/Ash2 histone methyltransferase complex subunit ASH2</fullName>
    </recommendedName>
    <alternativeName>
        <fullName evidence="14">ASH2-like protein</fullName>
    </alternativeName>
</protein>
<dbReference type="Pfam" id="PF21257">
    <property type="entry name" value="PHD_ash2p_like"/>
    <property type="match status" value="1"/>
</dbReference>
<keyword evidence="7" id="KW-0156">Chromatin regulator</keyword>
<accession>A0A6I9YWY5</accession>
<dbReference type="Gene3D" id="2.60.120.920">
    <property type="match status" value="1"/>
</dbReference>
<gene>
    <name evidence="18" type="primary">LOC106554412</name>
</gene>
<feature type="domain" description="B30.2/SPRY" evidence="16">
    <location>
        <begin position="350"/>
        <end position="541"/>
    </location>
</feature>
<dbReference type="Pfam" id="PF21198">
    <property type="entry name" value="ASH2L-like_WH"/>
    <property type="match status" value="1"/>
</dbReference>
<dbReference type="GeneID" id="106554412"/>
<keyword evidence="8" id="KW-0805">Transcription regulation</keyword>
<evidence type="ECO:0000256" key="15">
    <source>
        <dbReference type="SAM" id="MobiDB-lite"/>
    </source>
</evidence>
<keyword evidence="10" id="KW-0804">Transcription</keyword>
<dbReference type="FunFam" id="2.60.120.920:FF:000008">
    <property type="entry name" value="Set1/Ash2 histone methyltransferase complex subunit ASH2"/>
    <property type="match status" value="1"/>
</dbReference>
<evidence type="ECO:0000256" key="12">
    <source>
        <dbReference type="ARBA" id="ARBA00056054"/>
    </source>
</evidence>
<dbReference type="GO" id="GO:0010468">
    <property type="term" value="P:regulation of gene expression"/>
    <property type="evidence" value="ECO:0007669"/>
    <property type="project" value="UniProtKB-ARBA"/>
</dbReference>
<keyword evidence="17" id="KW-1185">Reference proteome</keyword>
<dbReference type="InterPro" id="IPR053835">
    <property type="entry name" value="ASH2L-like_WH"/>
</dbReference>
<evidence type="ECO:0000256" key="10">
    <source>
        <dbReference type="ARBA" id="ARBA00023163"/>
    </source>
</evidence>
<dbReference type="InterPro" id="IPR003877">
    <property type="entry name" value="SPRY_dom"/>
</dbReference>
<dbReference type="OrthoDB" id="10266026at2759"/>
<evidence type="ECO:0000256" key="11">
    <source>
        <dbReference type="ARBA" id="ARBA00023242"/>
    </source>
</evidence>
<dbReference type="GO" id="GO:0010557">
    <property type="term" value="P:positive regulation of macromolecule biosynthetic process"/>
    <property type="evidence" value="ECO:0007669"/>
    <property type="project" value="UniProtKB-ARBA"/>
</dbReference>
<evidence type="ECO:0000256" key="2">
    <source>
        <dbReference type="ARBA" id="ARBA00022481"/>
    </source>
</evidence>
<feature type="compositionally biased region" description="Low complexity" evidence="15">
    <location>
        <begin position="18"/>
        <end position="33"/>
    </location>
</feature>
<evidence type="ECO:0000256" key="1">
    <source>
        <dbReference type="ARBA" id="ARBA00004123"/>
    </source>
</evidence>
<reference evidence="18" key="1">
    <citation type="submission" date="2025-08" db="UniProtKB">
        <authorList>
            <consortium name="RefSeq"/>
        </authorList>
    </citation>
    <scope>IDENTIFICATION</scope>
</reference>
<evidence type="ECO:0000313" key="18">
    <source>
        <dbReference type="RefSeq" id="XP_013928544.1"/>
    </source>
</evidence>